<dbReference type="PATRIC" id="fig|579748.3.peg.1138"/>
<evidence type="ECO:0000313" key="3">
    <source>
        <dbReference type="Proteomes" id="UP000033673"/>
    </source>
</evidence>
<keyword evidence="1" id="KW-0732">Signal</keyword>
<organism evidence="2 3">
    <name type="scientific">Vibrio galatheae</name>
    <dbReference type="NCBI Taxonomy" id="579748"/>
    <lineage>
        <taxon>Bacteria</taxon>
        <taxon>Pseudomonadati</taxon>
        <taxon>Pseudomonadota</taxon>
        <taxon>Gammaproteobacteria</taxon>
        <taxon>Vibrionales</taxon>
        <taxon>Vibrionaceae</taxon>
        <taxon>Vibrio</taxon>
    </lineage>
</organism>
<dbReference type="InterPro" id="IPR021302">
    <property type="entry name" value="DUF2780_VcgC/VcgE"/>
</dbReference>
<sequence length="165" mass="16714">MKKHVLLLSILSVSLLGCQATGSSEPSTTSTNSAYSDLASTALTGALQMWGQQNGSEDLTSSIQQATGVTSEQAAGGIGSLFALAQSSLGESQNSELGELIPGYDQLESSGLSSMITNSGALDSAFSALGMDPSMVSTFAPIVISALQSQGASSSLVQALSTLWQ</sequence>
<proteinExistence type="predicted"/>
<feature type="chain" id="PRO_5002473024" description="DUF2780 domain-containing protein" evidence="1">
    <location>
        <begin position="21"/>
        <end position="165"/>
    </location>
</feature>
<evidence type="ECO:0000256" key="1">
    <source>
        <dbReference type="SAM" id="SignalP"/>
    </source>
</evidence>
<accession>A0A0F4NN38</accession>
<dbReference type="Proteomes" id="UP000033673">
    <property type="component" value="Unassembled WGS sequence"/>
</dbReference>
<evidence type="ECO:0008006" key="4">
    <source>
        <dbReference type="Google" id="ProtNLM"/>
    </source>
</evidence>
<gene>
    <name evidence="2" type="ORF">TW81_05565</name>
</gene>
<dbReference type="STRING" id="579748.TW81_05565"/>
<reference evidence="2 3" key="1">
    <citation type="journal article" date="2015" name="BMC Genomics">
        <title>Genome mining reveals unlocked bioactive potential of marine Gram-negative bacteria.</title>
        <authorList>
            <person name="Machado H."/>
            <person name="Sonnenschein E.C."/>
            <person name="Melchiorsen J."/>
            <person name="Gram L."/>
        </authorList>
    </citation>
    <scope>NUCLEOTIDE SEQUENCE [LARGE SCALE GENOMIC DNA]</scope>
    <source>
        <strain evidence="2 3">S2757</strain>
    </source>
</reference>
<keyword evidence="3" id="KW-1185">Reference proteome</keyword>
<dbReference type="OrthoDB" id="8546843at2"/>
<dbReference type="Pfam" id="PF11075">
    <property type="entry name" value="DUF2780"/>
    <property type="match status" value="1"/>
</dbReference>
<feature type="signal peptide" evidence="1">
    <location>
        <begin position="1"/>
        <end position="20"/>
    </location>
</feature>
<dbReference type="RefSeq" id="WP_045954705.1">
    <property type="nucleotide sequence ID" value="NZ_JXXV01000011.1"/>
</dbReference>
<protein>
    <recommendedName>
        <fullName evidence="4">DUF2780 domain-containing protein</fullName>
    </recommendedName>
</protein>
<evidence type="ECO:0000313" key="2">
    <source>
        <dbReference type="EMBL" id="KJY84263.1"/>
    </source>
</evidence>
<dbReference type="PROSITE" id="PS51257">
    <property type="entry name" value="PROKAR_LIPOPROTEIN"/>
    <property type="match status" value="1"/>
</dbReference>
<dbReference type="AlphaFoldDB" id="A0A0F4NN38"/>
<dbReference type="EMBL" id="JXXV01000011">
    <property type="protein sequence ID" value="KJY84263.1"/>
    <property type="molecule type" value="Genomic_DNA"/>
</dbReference>
<name>A0A0F4NN38_9VIBR</name>
<comment type="caution">
    <text evidence="2">The sequence shown here is derived from an EMBL/GenBank/DDBJ whole genome shotgun (WGS) entry which is preliminary data.</text>
</comment>